<reference evidence="2" key="1">
    <citation type="submission" date="2016-10" db="EMBL/GenBank/DDBJ databases">
        <authorList>
            <person name="Varghese N."/>
            <person name="Submissions S."/>
        </authorList>
    </citation>
    <scope>NUCLEOTIDE SEQUENCE [LARGE SCALE GENOMIC DNA]</scope>
    <source>
        <strain evidence="2">DSM 45245</strain>
    </source>
</reference>
<evidence type="ECO:0000313" key="1">
    <source>
        <dbReference type="EMBL" id="SDZ47072.1"/>
    </source>
</evidence>
<protein>
    <submittedName>
        <fullName evidence="1">Uncharacterized protein</fullName>
    </submittedName>
</protein>
<organism evidence="1 2">
    <name type="scientific">Micromonospora pattaloongensis</name>
    <dbReference type="NCBI Taxonomy" id="405436"/>
    <lineage>
        <taxon>Bacteria</taxon>
        <taxon>Bacillati</taxon>
        <taxon>Actinomycetota</taxon>
        <taxon>Actinomycetes</taxon>
        <taxon>Micromonosporales</taxon>
        <taxon>Micromonosporaceae</taxon>
        <taxon>Micromonospora</taxon>
    </lineage>
</organism>
<proteinExistence type="predicted"/>
<sequence>MVDRPQLRLHEIIRLTYSSLTATVRCVAGTVRLGDRVELAPAGAAPSPTA</sequence>
<dbReference type="AlphaFoldDB" id="A0A1H3T9Y3"/>
<accession>A0A1H3T9Y3</accession>
<evidence type="ECO:0000313" key="2">
    <source>
        <dbReference type="Proteomes" id="UP000242415"/>
    </source>
</evidence>
<dbReference type="RefSeq" id="WP_175543793.1">
    <property type="nucleotide sequence ID" value="NZ_FNPH01000021.1"/>
</dbReference>
<gene>
    <name evidence="1" type="ORF">SAMN05444365_12111</name>
</gene>
<keyword evidence="2" id="KW-1185">Reference proteome</keyword>
<dbReference type="Proteomes" id="UP000242415">
    <property type="component" value="Unassembled WGS sequence"/>
</dbReference>
<dbReference type="EMBL" id="FNPH01000021">
    <property type="protein sequence ID" value="SDZ47072.1"/>
    <property type="molecule type" value="Genomic_DNA"/>
</dbReference>
<dbReference type="STRING" id="405436.SAMN05444365_12111"/>
<name>A0A1H3T9Y3_9ACTN</name>